<keyword evidence="9" id="KW-0456">Lyase</keyword>
<evidence type="ECO:0000256" key="2">
    <source>
        <dbReference type="ARBA" id="ARBA00001941"/>
    </source>
</evidence>
<evidence type="ECO:0000256" key="4">
    <source>
        <dbReference type="ARBA" id="ARBA00003485"/>
    </source>
</evidence>
<dbReference type="InterPro" id="IPR030963">
    <property type="entry name" value="DHQ_synth_fam"/>
</dbReference>
<dbReference type="PANTHER" id="PTHR43622:SF1">
    <property type="entry name" value="3-DEHYDROQUINATE SYNTHASE"/>
    <property type="match status" value="1"/>
</dbReference>
<dbReference type="Pfam" id="PF01761">
    <property type="entry name" value="DHQ_synthase"/>
    <property type="match status" value="1"/>
</dbReference>
<evidence type="ECO:0000256" key="6">
    <source>
        <dbReference type="ARBA" id="ARBA00022741"/>
    </source>
</evidence>
<protein>
    <recommendedName>
        <fullName evidence="11">3-dehydroquinate synthase</fullName>
        <ecNumber evidence="11">4.2.3.4</ecNumber>
    </recommendedName>
</protein>
<proteinExistence type="predicted"/>
<dbReference type="CDD" id="cd08195">
    <property type="entry name" value="DHQS"/>
    <property type="match status" value="1"/>
</dbReference>
<dbReference type="PANTHER" id="PTHR43622">
    <property type="entry name" value="3-DEHYDROQUINATE SYNTHASE"/>
    <property type="match status" value="1"/>
</dbReference>
<dbReference type="GO" id="GO:0000166">
    <property type="term" value="F:nucleotide binding"/>
    <property type="evidence" value="ECO:0007669"/>
    <property type="project" value="UniProtKB-KW"/>
</dbReference>
<keyword evidence="5" id="KW-0479">Metal-binding</keyword>
<dbReference type="InterPro" id="IPR050071">
    <property type="entry name" value="Dehydroquinate_synthase"/>
</dbReference>
<dbReference type="PIRSF" id="PIRSF001455">
    <property type="entry name" value="DHQ_synth"/>
    <property type="match status" value="1"/>
</dbReference>
<dbReference type="GO" id="GO:0046872">
    <property type="term" value="F:metal ion binding"/>
    <property type="evidence" value="ECO:0007669"/>
    <property type="project" value="UniProtKB-KW"/>
</dbReference>
<dbReference type="EMBL" id="FNZH01000003">
    <property type="protein sequence ID" value="SEJ38979.1"/>
    <property type="molecule type" value="Genomic_DNA"/>
</dbReference>
<name>A0A1H6YCL2_9BACT</name>
<dbReference type="GO" id="GO:0009423">
    <property type="term" value="P:chorismate biosynthetic process"/>
    <property type="evidence" value="ECO:0007669"/>
    <property type="project" value="UniProtKB-UniRule"/>
</dbReference>
<dbReference type="OrthoDB" id="9806583at2"/>
<dbReference type="Gene3D" id="3.40.50.1970">
    <property type="match status" value="1"/>
</dbReference>
<comment type="cofactor">
    <cofactor evidence="3">
        <name>Zn(2+)</name>
        <dbReference type="ChEBI" id="CHEBI:29105"/>
    </cofactor>
</comment>
<comment type="cofactor">
    <cofactor evidence="2">
        <name>Co(2+)</name>
        <dbReference type="ChEBI" id="CHEBI:48828"/>
    </cofactor>
</comment>
<evidence type="ECO:0000256" key="11">
    <source>
        <dbReference type="NCBIfam" id="TIGR01357"/>
    </source>
</evidence>
<evidence type="ECO:0000256" key="5">
    <source>
        <dbReference type="ARBA" id="ARBA00022723"/>
    </source>
</evidence>
<dbReference type="RefSeq" id="WP_092174393.1">
    <property type="nucleotide sequence ID" value="NZ_FNZH01000003.1"/>
</dbReference>
<keyword evidence="8" id="KW-0520">NAD</keyword>
<reference evidence="15" key="1">
    <citation type="submission" date="2016-10" db="EMBL/GenBank/DDBJ databases">
        <authorList>
            <person name="Varghese N."/>
            <person name="Submissions S."/>
        </authorList>
    </citation>
    <scope>NUCLEOTIDE SEQUENCE [LARGE SCALE GENOMIC DNA]</scope>
    <source>
        <strain evidence="15">IBRC-M 10761</strain>
    </source>
</reference>
<evidence type="ECO:0000259" key="12">
    <source>
        <dbReference type="Pfam" id="PF01761"/>
    </source>
</evidence>
<evidence type="ECO:0000256" key="9">
    <source>
        <dbReference type="ARBA" id="ARBA00023239"/>
    </source>
</evidence>
<dbReference type="SUPFAM" id="SSF56796">
    <property type="entry name" value="Dehydroquinate synthase-like"/>
    <property type="match status" value="1"/>
</dbReference>
<sequence>MDTLLFSSDISLDLPRYLTTKKYSKLGVLMDSQTINHCYPIVSAALPEHAMHAFEAGEVHKNLDTCRDIWQWMTDANFDRKTLILNLGGGVTGDMGGFCASTYKRGIRFVNIPTTLLSQVDASVGGKLGIDFNGFKNHIGVFNQPEGVLISDEFLQTLPEAELRSGYAEVLKHGLIRNENYFYSLKTENWQTQHWKDIIAVSVGIKREVVDKDPKEDGLRKILNFGHTIGHAIESHYLDTPYHLLHGEAIAIGMITEAYLSHKFLRMPAADLDTIQQKLLAVFGKISIADADFNAIIKRCFQDKKNDGEALNFSLLKRIGSCDFNIVVGKEAVIEALEYYNSLAD</sequence>
<evidence type="ECO:0000256" key="8">
    <source>
        <dbReference type="ARBA" id="ARBA00023027"/>
    </source>
</evidence>
<dbReference type="InterPro" id="IPR056179">
    <property type="entry name" value="DHQS_C"/>
</dbReference>
<keyword evidence="15" id="KW-1185">Reference proteome</keyword>
<dbReference type="GO" id="GO:0009073">
    <property type="term" value="P:aromatic amino acid family biosynthetic process"/>
    <property type="evidence" value="ECO:0007669"/>
    <property type="project" value="InterPro"/>
</dbReference>
<dbReference type="InterPro" id="IPR016037">
    <property type="entry name" value="DHQ_synth_AroB"/>
</dbReference>
<organism evidence="14 15">
    <name type="scientific">Cyclobacterium xiamenense</name>
    <dbReference type="NCBI Taxonomy" id="1297121"/>
    <lineage>
        <taxon>Bacteria</taxon>
        <taxon>Pseudomonadati</taxon>
        <taxon>Bacteroidota</taxon>
        <taxon>Cytophagia</taxon>
        <taxon>Cytophagales</taxon>
        <taxon>Cyclobacteriaceae</taxon>
        <taxon>Cyclobacterium</taxon>
    </lineage>
</organism>
<comment type="function">
    <text evidence="4">Catalyzes the conversion of 3-deoxy-D-arabino-heptulosonate 7-phosphate (DAHP) to dehydroquinate (DHQ).</text>
</comment>
<dbReference type="GO" id="GO:0003856">
    <property type="term" value="F:3-dehydroquinate synthase activity"/>
    <property type="evidence" value="ECO:0007669"/>
    <property type="project" value="UniProtKB-UniRule"/>
</dbReference>
<dbReference type="GO" id="GO:0005737">
    <property type="term" value="C:cytoplasm"/>
    <property type="evidence" value="ECO:0007669"/>
    <property type="project" value="InterPro"/>
</dbReference>
<feature type="domain" description="3-dehydroquinate synthase N-terminal" evidence="12">
    <location>
        <begin position="54"/>
        <end position="164"/>
    </location>
</feature>
<comment type="cofactor">
    <cofactor evidence="1">
        <name>NAD(+)</name>
        <dbReference type="ChEBI" id="CHEBI:57540"/>
    </cofactor>
</comment>
<dbReference type="NCBIfam" id="TIGR01357">
    <property type="entry name" value="aroB"/>
    <property type="match status" value="1"/>
</dbReference>
<dbReference type="InterPro" id="IPR030960">
    <property type="entry name" value="DHQS/DOIS_N"/>
</dbReference>
<evidence type="ECO:0000313" key="14">
    <source>
        <dbReference type="EMBL" id="SEJ38979.1"/>
    </source>
</evidence>
<evidence type="ECO:0000313" key="15">
    <source>
        <dbReference type="Proteomes" id="UP000199403"/>
    </source>
</evidence>
<evidence type="ECO:0000256" key="10">
    <source>
        <dbReference type="ARBA" id="ARBA00023285"/>
    </source>
</evidence>
<dbReference type="EC" id="4.2.3.4" evidence="11"/>
<dbReference type="FunFam" id="3.40.50.1970:FF:000007">
    <property type="entry name" value="Pentafunctional AROM polypeptide"/>
    <property type="match status" value="1"/>
</dbReference>
<evidence type="ECO:0000259" key="13">
    <source>
        <dbReference type="Pfam" id="PF24621"/>
    </source>
</evidence>
<dbReference type="Gene3D" id="1.20.1090.10">
    <property type="entry name" value="Dehydroquinate synthase-like - alpha domain"/>
    <property type="match status" value="1"/>
</dbReference>
<accession>A0A1H6YCL2</accession>
<evidence type="ECO:0000256" key="3">
    <source>
        <dbReference type="ARBA" id="ARBA00001947"/>
    </source>
</evidence>
<dbReference type="STRING" id="1416801.SAMN05192553_103626"/>
<keyword evidence="6" id="KW-0547">Nucleotide-binding</keyword>
<feature type="domain" description="3-dehydroquinate synthase C-terminal" evidence="13">
    <location>
        <begin position="166"/>
        <end position="306"/>
    </location>
</feature>
<dbReference type="Proteomes" id="UP000199403">
    <property type="component" value="Unassembled WGS sequence"/>
</dbReference>
<evidence type="ECO:0000256" key="7">
    <source>
        <dbReference type="ARBA" id="ARBA00022833"/>
    </source>
</evidence>
<keyword evidence="7" id="KW-0862">Zinc</keyword>
<gene>
    <name evidence="14" type="ORF">SAMN05192553_103626</name>
</gene>
<evidence type="ECO:0000256" key="1">
    <source>
        <dbReference type="ARBA" id="ARBA00001911"/>
    </source>
</evidence>
<dbReference type="Pfam" id="PF24621">
    <property type="entry name" value="DHQS_C"/>
    <property type="match status" value="1"/>
</dbReference>
<keyword evidence="10" id="KW-0170">Cobalt</keyword>
<dbReference type="AlphaFoldDB" id="A0A1H6YCL2"/>